<dbReference type="STRING" id="1423740.FC36_GL000815"/>
<gene>
    <name evidence="2" type="ORF">FC36_GL000815</name>
</gene>
<sequence length="587" mass="67082">MCFILNLGEDYMLKSNLKKDVTAIFIFLISCSIVMLPFIHSGTLHAGVDMSFHLNRIYDLYKNIQNGNAFSYISTYSFNQLGTFVNMVYGFLPLYPMAICMIIFKNPIEAVYMGILFFMWISMIISYMMGIKFWGSRKKSLIFAFLYIFSEYTFNWWFKTFGLGQVIACSFLPLIFYGLYSIFYNDKKEWYFLSLGMIGVIYTHILSVMIYSIVIFFVLVLITISDWQRTIKNIKYLVYAIMSSFLATLFYWVTLLSAYGYDISTTKEVDISTAGIKFGDSIMNALNSGDSLGPLIVVVTIMGIGVWKKQSKMNKVIIILGIFSFCATTTLFDVAWNFLNNTPIKAIQWPGRILMISNFFLAVSSVDTFEILVGKSRRVLKYFVVCSGVIFLSLSSVYTLLNTRKNQTIIDYNPTSKRVAPFSDYQLTSTKGFKYFVTGYNVGVGSSDYWPKVDIGNAKIQEDLRNHIAYVGNKSTKLKYKSIPNGIEYMLNTNKSGVDVDLPFFNYGNYSVEANGEKITYYKTKRSTIGIRILKKGTNEIKIVYQPSECFKFVKWISIVTIFLIVLYGISNEVGYIRTLSSANTDL</sequence>
<reference evidence="2 3" key="1">
    <citation type="journal article" date="2015" name="Genome Announc.">
        <title>Expanding the biotechnology potential of lactobacilli through comparative genomics of 213 strains and associated genera.</title>
        <authorList>
            <person name="Sun Z."/>
            <person name="Harris H.M."/>
            <person name="McCann A."/>
            <person name="Guo C."/>
            <person name="Argimon S."/>
            <person name="Zhang W."/>
            <person name="Yang X."/>
            <person name="Jeffery I.B."/>
            <person name="Cooney J.C."/>
            <person name="Kagawa T.F."/>
            <person name="Liu W."/>
            <person name="Song Y."/>
            <person name="Salvetti E."/>
            <person name="Wrobel A."/>
            <person name="Rasinkangas P."/>
            <person name="Parkhill J."/>
            <person name="Rea M.C."/>
            <person name="O'Sullivan O."/>
            <person name="Ritari J."/>
            <person name="Douillard F.P."/>
            <person name="Paul Ross R."/>
            <person name="Yang R."/>
            <person name="Briner A.E."/>
            <person name="Felis G.E."/>
            <person name="de Vos W.M."/>
            <person name="Barrangou R."/>
            <person name="Klaenhammer T.R."/>
            <person name="Caufield P.W."/>
            <person name="Cui Y."/>
            <person name="Zhang H."/>
            <person name="O'Toole P.W."/>
        </authorList>
    </citation>
    <scope>NUCLEOTIDE SEQUENCE [LARGE SCALE GENOMIC DNA]</scope>
    <source>
        <strain evidence="2 3">DSM 15833</strain>
    </source>
</reference>
<feature type="transmembrane region" description="Helical" evidence="1">
    <location>
        <begin position="140"/>
        <end position="158"/>
    </location>
</feature>
<feature type="transmembrane region" description="Helical" evidence="1">
    <location>
        <begin position="111"/>
        <end position="134"/>
    </location>
</feature>
<accession>A0A0R1TKJ9</accession>
<organism evidence="2 3">
    <name type="scientific">Ligilactobacillus equi DSM 15833 = JCM 10991</name>
    <dbReference type="NCBI Taxonomy" id="1423740"/>
    <lineage>
        <taxon>Bacteria</taxon>
        <taxon>Bacillati</taxon>
        <taxon>Bacillota</taxon>
        <taxon>Bacilli</taxon>
        <taxon>Lactobacillales</taxon>
        <taxon>Lactobacillaceae</taxon>
        <taxon>Ligilactobacillus</taxon>
    </lineage>
</organism>
<feature type="transmembrane region" description="Helical" evidence="1">
    <location>
        <begin position="351"/>
        <end position="372"/>
    </location>
</feature>
<evidence type="ECO:0000313" key="2">
    <source>
        <dbReference type="EMBL" id="KRL79330.1"/>
    </source>
</evidence>
<feature type="transmembrane region" description="Helical" evidence="1">
    <location>
        <begin position="316"/>
        <end position="339"/>
    </location>
</feature>
<feature type="transmembrane region" description="Helical" evidence="1">
    <location>
        <begin position="21"/>
        <end position="40"/>
    </location>
</feature>
<evidence type="ECO:0000256" key="1">
    <source>
        <dbReference type="SAM" id="Phobius"/>
    </source>
</evidence>
<feature type="transmembrane region" description="Helical" evidence="1">
    <location>
        <begin position="165"/>
        <end position="185"/>
    </location>
</feature>
<evidence type="ECO:0008006" key="4">
    <source>
        <dbReference type="Google" id="ProtNLM"/>
    </source>
</evidence>
<feature type="transmembrane region" description="Helical" evidence="1">
    <location>
        <begin position="84"/>
        <end position="104"/>
    </location>
</feature>
<feature type="transmembrane region" description="Helical" evidence="1">
    <location>
        <begin position="379"/>
        <end position="401"/>
    </location>
</feature>
<keyword evidence="1" id="KW-0812">Transmembrane</keyword>
<feature type="transmembrane region" description="Helical" evidence="1">
    <location>
        <begin position="291"/>
        <end position="307"/>
    </location>
</feature>
<dbReference type="PATRIC" id="fig|1423740.3.peg.863"/>
<feature type="transmembrane region" description="Helical" evidence="1">
    <location>
        <begin position="236"/>
        <end position="259"/>
    </location>
</feature>
<dbReference type="Proteomes" id="UP000051048">
    <property type="component" value="Unassembled WGS sequence"/>
</dbReference>
<keyword evidence="1" id="KW-1133">Transmembrane helix</keyword>
<keyword evidence="1" id="KW-0472">Membrane</keyword>
<dbReference type="AlphaFoldDB" id="A0A0R1TKJ9"/>
<dbReference type="EMBL" id="AZFH01000113">
    <property type="protein sequence ID" value="KRL79330.1"/>
    <property type="molecule type" value="Genomic_DNA"/>
</dbReference>
<evidence type="ECO:0000313" key="3">
    <source>
        <dbReference type="Proteomes" id="UP000051048"/>
    </source>
</evidence>
<comment type="caution">
    <text evidence="2">The sequence shown here is derived from an EMBL/GenBank/DDBJ whole genome shotgun (WGS) entry which is preliminary data.</text>
</comment>
<feature type="transmembrane region" description="Helical" evidence="1">
    <location>
        <begin position="191"/>
        <end position="224"/>
    </location>
</feature>
<name>A0A0R1TKJ9_9LACO</name>
<protein>
    <recommendedName>
        <fullName evidence="4">Membrane protein 6-pyruvoyl-tetrahydropterin synthase-related domain-containing protein</fullName>
    </recommendedName>
</protein>
<proteinExistence type="predicted"/>